<proteinExistence type="predicted"/>
<dbReference type="Proteomes" id="UP000191116">
    <property type="component" value="Unassembled WGS sequence"/>
</dbReference>
<feature type="transmembrane region" description="Helical" evidence="3">
    <location>
        <begin position="420"/>
        <end position="442"/>
    </location>
</feature>
<keyword evidence="3" id="KW-1133">Transmembrane helix</keyword>
<evidence type="ECO:0000256" key="2">
    <source>
        <dbReference type="SAM" id="MobiDB-lite"/>
    </source>
</evidence>
<evidence type="ECO:0000313" key="5">
    <source>
        <dbReference type="EMBL" id="SJZ94007.1"/>
    </source>
</evidence>
<evidence type="ECO:0000256" key="3">
    <source>
        <dbReference type="SAM" id="Phobius"/>
    </source>
</evidence>
<dbReference type="AlphaFoldDB" id="A0A1T4PS42"/>
<dbReference type="NCBIfam" id="TIGR01760">
    <property type="entry name" value="tape_meas_TP901"/>
    <property type="match status" value="1"/>
</dbReference>
<organism evidence="5 6">
    <name type="scientific">Photobacterium toruni</name>
    <dbReference type="NCBI Taxonomy" id="1935446"/>
    <lineage>
        <taxon>Bacteria</taxon>
        <taxon>Pseudomonadati</taxon>
        <taxon>Pseudomonadota</taxon>
        <taxon>Gammaproteobacteria</taxon>
        <taxon>Vibrionales</taxon>
        <taxon>Vibrionaceae</taxon>
        <taxon>Photobacterium</taxon>
    </lineage>
</organism>
<keyword evidence="3" id="KW-0812">Transmembrane</keyword>
<evidence type="ECO:0000313" key="6">
    <source>
        <dbReference type="Proteomes" id="UP000191116"/>
    </source>
</evidence>
<feature type="transmembrane region" description="Helical" evidence="3">
    <location>
        <begin position="379"/>
        <end position="399"/>
    </location>
</feature>
<keyword evidence="1" id="KW-1188">Viral release from host cell</keyword>
<keyword evidence="3" id="KW-0472">Membrane</keyword>
<dbReference type="EMBL" id="FUWP01000003">
    <property type="protein sequence ID" value="SJZ94007.1"/>
    <property type="molecule type" value="Genomic_DNA"/>
</dbReference>
<feature type="transmembrane region" description="Helical" evidence="3">
    <location>
        <begin position="481"/>
        <end position="503"/>
    </location>
</feature>
<protein>
    <submittedName>
        <fullName evidence="5">Phage-related minor tail protein</fullName>
    </submittedName>
</protein>
<name>A0A1T4PS42_9GAMM</name>
<dbReference type="Pfam" id="PF10145">
    <property type="entry name" value="PhageMin_Tail"/>
    <property type="match status" value="1"/>
</dbReference>
<evidence type="ECO:0000256" key="1">
    <source>
        <dbReference type="ARBA" id="ARBA00022612"/>
    </source>
</evidence>
<dbReference type="PANTHER" id="PTHR37813:SF1">
    <property type="entry name" value="FELS-2 PROPHAGE PROTEIN"/>
    <property type="match status" value="1"/>
</dbReference>
<feature type="domain" description="Phage tail tape measure protein" evidence="4">
    <location>
        <begin position="90"/>
        <end position="274"/>
    </location>
</feature>
<dbReference type="PANTHER" id="PTHR37813">
    <property type="entry name" value="FELS-2 PROPHAGE PROTEIN"/>
    <property type="match status" value="1"/>
</dbReference>
<gene>
    <name evidence="5" type="ORF">CZ814_00853</name>
</gene>
<feature type="compositionally biased region" description="Polar residues" evidence="2">
    <location>
        <begin position="571"/>
        <end position="583"/>
    </location>
</feature>
<sequence>MSLPDALMFQVGLIDRISKPIAHIQRQFGDLGREYRSGTHTMIAGAAGVAGAGFALQAALMPAIEMDRALGEVKALGVADEALSAVAKEAMFFSAKYGQAAVDVVRHSETITNYMGQMPGHVLASVSRSSATLAMAMKSDADTVGVYMKTLYGNYQQQADAMGKDVWAAQVAGMTAEVKKLYGTNMDQLGGMVDGMHSLTSSLGVGLPEQLAVLGLLNTQMSEGDAVTQYTNFLEGAIGAQEKLGVSLVDSQGNLLPMLDVLKKIKPLIAGMSGIEARNFLDSAGLGDGSLMLMNMIEKTDQLTHGINTLGKVKGMDAATKMAATMTDQWQRLEQGLNSVRIAFGYAVMPAVLEVVSALSNGAQTLVQWTTILPNITRYIGYAVIGFFGLVAAGGMFTLMMGLGKQAMVGYMMVAKTWSVMNLLLTSGLVALRTALFGVYMMMVANPIFLIVAAVVAAIAAIGVLVYYWDDLKASFGDTTWFQILEGAITLITAPFMAAFELVKGGWQWVMSGFTDTTGFDGLFAVAEKLRGVFGAVFGWIMEQFGKVWSMAKSVMSLIPGMGGDDETGKSKSVQQATPSANIPQGGAAKNIASYTSASTSYGPINMQVSQMNSPQDFASEMEMVAG</sequence>
<dbReference type="InterPro" id="IPR010090">
    <property type="entry name" value="Phage_tape_meas"/>
</dbReference>
<feature type="transmembrane region" description="Helical" evidence="3">
    <location>
        <begin position="448"/>
        <end position="469"/>
    </location>
</feature>
<feature type="transmembrane region" description="Helical" evidence="3">
    <location>
        <begin position="340"/>
        <end position="359"/>
    </location>
</feature>
<dbReference type="RefSeq" id="WP_235866901.1">
    <property type="nucleotide sequence ID" value="NZ_AP024855.1"/>
</dbReference>
<reference evidence="5 6" key="1">
    <citation type="submission" date="2017-02" db="EMBL/GenBank/DDBJ databases">
        <authorList>
            <person name="Peterson S.W."/>
        </authorList>
    </citation>
    <scope>NUCLEOTIDE SEQUENCE [LARGE SCALE GENOMIC DNA]</scope>
    <source>
        <strain evidence="5 6">CECT 9189</strain>
    </source>
</reference>
<evidence type="ECO:0000259" key="4">
    <source>
        <dbReference type="Pfam" id="PF10145"/>
    </source>
</evidence>
<accession>A0A1T4PS42</accession>
<feature type="region of interest" description="Disordered" evidence="2">
    <location>
        <begin position="566"/>
        <end position="587"/>
    </location>
</feature>